<sequence length="41" mass="4601">MSMEVFFSDDFVTLYNADALSVLKELPDNTIDLLCTDPPYG</sequence>
<name>A0A0F9GCM0_9ZZZZ</name>
<comment type="caution">
    <text evidence="1">The sequence shown here is derived from an EMBL/GenBank/DDBJ whole genome shotgun (WGS) entry which is preliminary data.</text>
</comment>
<proteinExistence type="predicted"/>
<dbReference type="InterPro" id="IPR029063">
    <property type="entry name" value="SAM-dependent_MTases_sf"/>
</dbReference>
<organism evidence="1">
    <name type="scientific">marine sediment metagenome</name>
    <dbReference type="NCBI Taxonomy" id="412755"/>
    <lineage>
        <taxon>unclassified sequences</taxon>
        <taxon>metagenomes</taxon>
        <taxon>ecological metagenomes</taxon>
    </lineage>
</organism>
<evidence type="ECO:0000313" key="1">
    <source>
        <dbReference type="EMBL" id="KKL96523.1"/>
    </source>
</evidence>
<dbReference type="Gene3D" id="3.40.50.150">
    <property type="entry name" value="Vaccinia Virus protein VP39"/>
    <property type="match status" value="1"/>
</dbReference>
<accession>A0A0F9GCM0</accession>
<reference evidence="1" key="1">
    <citation type="journal article" date="2015" name="Nature">
        <title>Complex archaea that bridge the gap between prokaryotes and eukaryotes.</title>
        <authorList>
            <person name="Spang A."/>
            <person name="Saw J.H."/>
            <person name="Jorgensen S.L."/>
            <person name="Zaremba-Niedzwiedzka K."/>
            <person name="Martijn J."/>
            <person name="Lind A.E."/>
            <person name="van Eijk R."/>
            <person name="Schleper C."/>
            <person name="Guy L."/>
            <person name="Ettema T.J."/>
        </authorList>
    </citation>
    <scope>NUCLEOTIDE SEQUENCE</scope>
</reference>
<gene>
    <name evidence="1" type="ORF">LCGC14_1843620</name>
</gene>
<protein>
    <recommendedName>
        <fullName evidence="2">DNA methylase N-4/N-6 domain-containing protein</fullName>
    </recommendedName>
</protein>
<dbReference type="EMBL" id="LAZR01018410">
    <property type="protein sequence ID" value="KKL96523.1"/>
    <property type="molecule type" value="Genomic_DNA"/>
</dbReference>
<dbReference type="SUPFAM" id="SSF53335">
    <property type="entry name" value="S-adenosyl-L-methionine-dependent methyltransferases"/>
    <property type="match status" value="1"/>
</dbReference>
<dbReference type="AlphaFoldDB" id="A0A0F9GCM0"/>
<evidence type="ECO:0008006" key="2">
    <source>
        <dbReference type="Google" id="ProtNLM"/>
    </source>
</evidence>